<evidence type="ECO:0000256" key="1">
    <source>
        <dbReference type="SAM" id="Phobius"/>
    </source>
</evidence>
<evidence type="ECO:0000313" key="3">
    <source>
        <dbReference type="Proteomes" id="UP000186817"/>
    </source>
</evidence>
<keyword evidence="3" id="KW-1185">Reference proteome</keyword>
<organism evidence="2 3">
    <name type="scientific">Symbiodinium microadriaticum</name>
    <name type="common">Dinoflagellate</name>
    <name type="synonym">Zooxanthella microadriatica</name>
    <dbReference type="NCBI Taxonomy" id="2951"/>
    <lineage>
        <taxon>Eukaryota</taxon>
        <taxon>Sar</taxon>
        <taxon>Alveolata</taxon>
        <taxon>Dinophyceae</taxon>
        <taxon>Suessiales</taxon>
        <taxon>Symbiodiniaceae</taxon>
        <taxon>Symbiodinium</taxon>
    </lineage>
</organism>
<name>A0A1Q9CBC8_SYMMI</name>
<reference evidence="2 3" key="1">
    <citation type="submission" date="2016-02" db="EMBL/GenBank/DDBJ databases">
        <title>Genome analysis of coral dinoflagellate symbionts highlights evolutionary adaptations to a symbiotic lifestyle.</title>
        <authorList>
            <person name="Aranda M."/>
            <person name="Li Y."/>
            <person name="Liew Y.J."/>
            <person name="Baumgarten S."/>
            <person name="Simakov O."/>
            <person name="Wilson M."/>
            <person name="Piel J."/>
            <person name="Ashoor H."/>
            <person name="Bougouffa S."/>
            <person name="Bajic V.B."/>
            <person name="Ryu T."/>
            <person name="Ravasi T."/>
            <person name="Bayer T."/>
            <person name="Micklem G."/>
            <person name="Kim H."/>
            <person name="Bhak J."/>
            <person name="Lajeunesse T.C."/>
            <person name="Voolstra C.R."/>
        </authorList>
    </citation>
    <scope>NUCLEOTIDE SEQUENCE [LARGE SCALE GENOMIC DNA]</scope>
    <source>
        <strain evidence="2 3">CCMP2467</strain>
    </source>
</reference>
<protein>
    <submittedName>
        <fullName evidence="2">Uncharacterized protein</fullName>
    </submittedName>
</protein>
<keyword evidence="1" id="KW-0812">Transmembrane</keyword>
<sequence>MLAAEATQEVQAVQMRKARAANRVFKMLEEIQKAQLLGAEMSPLNATGNEEDGLLLKLITKGVDGSEIGTYAYRVTDASVVVEYENAKIDLPDTWRGKSLASFSYPFVYTPHLATPRRVRELVIFQIPKVSLLRELQTDPDDAVVISLASFTNESFAIRSLNFFSAEGAVLETTSEDPIRLGLQVLEEDPSAECAFWHEVEQRWSTQGMSVDSLGNGTATCAIRYDLLPLVSARDGEAQDVDGEVQALPPRKPSLFGFILQAVGATFACSLASQIFSVEEEEENEELAARKGQENLRTRKGLENLRKSSEPLEVDCSVGLLLQAHRADKQYEQRLEQLLRKEAARASPQGSIKGEMLIEKAKKENIFFVKLRLLEIRQQRLGLQSGLLGMGARGMVADRAHWSILQARLGVDSTFLHSLYQDTRDGRPCTSKRGSSLKTSMLRAFADASHTAYCSWVRVLEPSLRVTCLERAAVALCKFYSGLAVAAVFYSQAAVAPGQDEGCSIFQDPLAQLIRTAVVAWVSAMVGLLPFLALMPLFEKLRSMELKTRHIIFWSFISTYLLTCILVVCIFQSLVSYKDTLDWMYSAAQTLAFSLILTPLLMAAVVLLFVHSANIDLDEHLPFHAKDDHCYKVILRNMTVSGEEGQNQAQRSQLCARWEIAGHPETATITTFQADADGEIELDGVMPYHALLVSIYFRSKSSTLRLLGNAALPSDKFIHSGFDGELPLYLRGKAVSGMQVGVFIDRPAISQQAVVQRGRSSIRLTVQGNNVQAAEEEMQQELEAFGICFEDDDDDAMMPDDEVMPPEVTCQLAGISFEDDVVLESKFQKDCSELGITFGLTRLTFKSIVEADTYALILGLHSSIISFVIQTPGWPEGSPRVMSLLHSALKKVLAHTEHYKIPNASVSIPAFYNFRRVV</sequence>
<dbReference type="Proteomes" id="UP000186817">
    <property type="component" value="Unassembled WGS sequence"/>
</dbReference>
<feature type="transmembrane region" description="Helical" evidence="1">
    <location>
        <begin position="551"/>
        <end position="575"/>
    </location>
</feature>
<feature type="transmembrane region" description="Helical" evidence="1">
    <location>
        <begin position="518"/>
        <end position="539"/>
    </location>
</feature>
<gene>
    <name evidence="2" type="ORF">AK812_SmicGene39390</name>
</gene>
<proteinExistence type="predicted"/>
<dbReference type="AlphaFoldDB" id="A0A1Q9CBC8"/>
<feature type="transmembrane region" description="Helical" evidence="1">
    <location>
        <begin position="587"/>
        <end position="610"/>
    </location>
</feature>
<keyword evidence="1" id="KW-1133">Transmembrane helix</keyword>
<dbReference type="EMBL" id="LSRX01001400">
    <property type="protein sequence ID" value="OLP80232.1"/>
    <property type="molecule type" value="Genomic_DNA"/>
</dbReference>
<keyword evidence="1" id="KW-0472">Membrane</keyword>
<dbReference type="OrthoDB" id="423103at2759"/>
<evidence type="ECO:0000313" key="2">
    <source>
        <dbReference type="EMBL" id="OLP80232.1"/>
    </source>
</evidence>
<comment type="caution">
    <text evidence="2">The sequence shown here is derived from an EMBL/GenBank/DDBJ whole genome shotgun (WGS) entry which is preliminary data.</text>
</comment>
<accession>A0A1Q9CBC8</accession>